<dbReference type="PANTHER" id="PTHR46564:SF1">
    <property type="entry name" value="TRANSPOSASE"/>
    <property type="match status" value="1"/>
</dbReference>
<reference evidence="2 3" key="1">
    <citation type="submission" date="2020-04" db="EMBL/GenBank/DDBJ databases">
        <title>Perkinsus olseni comparative genomics.</title>
        <authorList>
            <person name="Bogema D.R."/>
        </authorList>
    </citation>
    <scope>NUCLEOTIDE SEQUENCE [LARGE SCALE GENOMIC DNA]</scope>
    <source>
        <strain evidence="2 3">ATCC PRA-207</strain>
    </source>
</reference>
<evidence type="ECO:0000259" key="1">
    <source>
        <dbReference type="Pfam" id="PF13358"/>
    </source>
</evidence>
<gene>
    <name evidence="2" type="ORF">FOZ63_011274</name>
</gene>
<evidence type="ECO:0000313" key="2">
    <source>
        <dbReference type="EMBL" id="KAF4746060.1"/>
    </source>
</evidence>
<dbReference type="PANTHER" id="PTHR46564">
    <property type="entry name" value="TRANSPOSASE"/>
    <property type="match status" value="1"/>
</dbReference>
<proteinExistence type="predicted"/>
<dbReference type="Pfam" id="PF13358">
    <property type="entry name" value="DDE_3"/>
    <property type="match status" value="1"/>
</dbReference>
<keyword evidence="3" id="KW-1185">Reference proteome</keyword>
<dbReference type="EMBL" id="JABANO010009885">
    <property type="protein sequence ID" value="KAF4746060.1"/>
    <property type="molecule type" value="Genomic_DNA"/>
</dbReference>
<comment type="caution">
    <text evidence="2">The sequence shown here is derived from an EMBL/GenBank/DDBJ whole genome shotgun (WGS) entry which is preliminary data.</text>
</comment>
<protein>
    <recommendedName>
        <fullName evidence="1">Tc1-like transposase DDE domain-containing protein</fullName>
    </recommendedName>
</protein>
<dbReference type="Proteomes" id="UP000553632">
    <property type="component" value="Unassembled WGS sequence"/>
</dbReference>
<dbReference type="Gene3D" id="3.30.420.10">
    <property type="entry name" value="Ribonuclease H-like superfamily/Ribonuclease H"/>
    <property type="match status" value="1"/>
</dbReference>
<feature type="domain" description="Tc1-like transposase DDE" evidence="1">
    <location>
        <begin position="129"/>
        <end position="259"/>
    </location>
</feature>
<evidence type="ECO:0000313" key="3">
    <source>
        <dbReference type="Proteomes" id="UP000553632"/>
    </source>
</evidence>
<dbReference type="AlphaFoldDB" id="A0A7J6TP16"/>
<name>A0A7J6TP16_PEROL</name>
<organism evidence="2 3">
    <name type="scientific">Perkinsus olseni</name>
    <name type="common">Perkinsus atlanticus</name>
    <dbReference type="NCBI Taxonomy" id="32597"/>
    <lineage>
        <taxon>Eukaryota</taxon>
        <taxon>Sar</taxon>
        <taxon>Alveolata</taxon>
        <taxon>Perkinsozoa</taxon>
        <taxon>Perkinsea</taxon>
        <taxon>Perkinsida</taxon>
        <taxon>Perkinsidae</taxon>
        <taxon>Perkinsus</taxon>
    </lineage>
</organism>
<dbReference type="OMA" id="ENAVIYM"/>
<dbReference type="GO" id="GO:0003676">
    <property type="term" value="F:nucleic acid binding"/>
    <property type="evidence" value="ECO:0007669"/>
    <property type="project" value="InterPro"/>
</dbReference>
<dbReference type="InterPro" id="IPR038717">
    <property type="entry name" value="Tc1-like_DDE_dom"/>
</dbReference>
<sequence>MARDYKPVDDAAPGRGLGVKRTTAYQIVKKGQEEKGKWGGRREASVKVTQELTDRLLAMVDGNPSITLKALRNGIYNALSISTIDRVLDGCLLSLKLVTPVPVEKNSPGNIAKRATYCRDYQAEDRRKVHIDESNYNLWTRRSYARSKVGERARKQERTAKGKNLNIVLAICDDGDVLYYEIHVGSIVDKFRGFMGRVCEALNGDAAVIYMDNAPIHKKRSNFELVTDNVEVRRFDSPYSPELNPCEGCFAVLKAEIKAKLSERDPAEDRRRAEQQQQYLYQYREEMLRNFCVEAMGSLTRDKIRGMYRHTDTWINKGAQELPF</sequence>
<accession>A0A7J6TP16</accession>
<dbReference type="InterPro" id="IPR036397">
    <property type="entry name" value="RNaseH_sf"/>
</dbReference>